<keyword evidence="4 10" id="KW-0808">Transferase</keyword>
<evidence type="ECO:0000313" key="13">
    <source>
        <dbReference type="EMBL" id="MCC2241021.1"/>
    </source>
</evidence>
<comment type="cofactor">
    <cofactor evidence="11">
        <name>Mg(2+)</name>
        <dbReference type="ChEBI" id="CHEBI:18420"/>
    </cofactor>
    <cofactor evidence="11">
        <name>Mn(2+)</name>
        <dbReference type="ChEBI" id="CHEBI:29035"/>
    </cofactor>
    <text evidence="11">Magnesium. Can also use manganese.</text>
</comment>
<protein>
    <recommendedName>
        <fullName evidence="2 10">FAD:protein FMN transferase</fullName>
        <ecNumber evidence="1 10">2.7.1.180</ecNumber>
    </recommendedName>
    <alternativeName>
        <fullName evidence="8 10">Flavin transferase</fullName>
    </alternativeName>
</protein>
<dbReference type="SUPFAM" id="SSF143631">
    <property type="entry name" value="ApbE-like"/>
    <property type="match status" value="1"/>
</dbReference>
<evidence type="ECO:0000256" key="11">
    <source>
        <dbReference type="PIRSR" id="PIRSR006268-2"/>
    </source>
</evidence>
<keyword evidence="7 10" id="KW-0460">Magnesium</keyword>
<evidence type="ECO:0000256" key="7">
    <source>
        <dbReference type="ARBA" id="ARBA00022842"/>
    </source>
</evidence>
<keyword evidence="6 10" id="KW-0274">FAD</keyword>
<evidence type="ECO:0000256" key="2">
    <source>
        <dbReference type="ARBA" id="ARBA00016337"/>
    </source>
</evidence>
<keyword evidence="3 10" id="KW-0285">Flavoprotein</keyword>
<comment type="catalytic activity">
    <reaction evidence="9 10 12">
        <text>L-threonyl-[protein] + FAD = FMN-L-threonyl-[protein] + AMP + H(+)</text>
        <dbReference type="Rhea" id="RHEA:36847"/>
        <dbReference type="Rhea" id="RHEA-COMP:11060"/>
        <dbReference type="Rhea" id="RHEA-COMP:11061"/>
        <dbReference type="ChEBI" id="CHEBI:15378"/>
        <dbReference type="ChEBI" id="CHEBI:30013"/>
        <dbReference type="ChEBI" id="CHEBI:57692"/>
        <dbReference type="ChEBI" id="CHEBI:74257"/>
        <dbReference type="ChEBI" id="CHEBI:456215"/>
        <dbReference type="EC" id="2.7.1.180"/>
    </reaction>
</comment>
<evidence type="ECO:0000256" key="3">
    <source>
        <dbReference type="ARBA" id="ARBA00022630"/>
    </source>
</evidence>
<dbReference type="Proteomes" id="UP001198893">
    <property type="component" value="Unassembled WGS sequence"/>
</dbReference>
<keyword evidence="12" id="KW-0997">Cell inner membrane</keyword>
<comment type="subcellular location">
    <subcellularLocation>
        <location evidence="12">Cell inner membrane</location>
        <topology evidence="12">Lipid-anchor</topology>
        <orientation evidence="12">Periplasmic side</orientation>
    </subcellularLocation>
</comment>
<evidence type="ECO:0000313" key="14">
    <source>
        <dbReference type="Proteomes" id="UP001198893"/>
    </source>
</evidence>
<name>A0AAW4WCI4_9FIRM</name>
<keyword evidence="12" id="KW-0449">Lipoprotein</keyword>
<comment type="similarity">
    <text evidence="10 12">Belongs to the ApbE family.</text>
</comment>
<accession>A0AAW4WCI4</accession>
<comment type="function">
    <text evidence="12">Flavin transferase that catalyzes the transfer of the FMN moiety of FAD and its covalent binding to the hydroxyl group of a threonine residue in a target flavoprotein.</text>
</comment>
<organism evidence="13 14">
    <name type="scientific">Roseburia amylophila</name>
    <dbReference type="NCBI Taxonomy" id="2981794"/>
    <lineage>
        <taxon>Bacteria</taxon>
        <taxon>Bacillati</taxon>
        <taxon>Bacillota</taxon>
        <taxon>Clostridia</taxon>
        <taxon>Lachnospirales</taxon>
        <taxon>Lachnospiraceae</taxon>
        <taxon>Roseburia</taxon>
    </lineage>
</organism>
<dbReference type="AlphaFoldDB" id="A0AAW4WCI4"/>
<dbReference type="EMBL" id="JAJEQW010000001">
    <property type="protein sequence ID" value="MCC2241021.1"/>
    <property type="molecule type" value="Genomic_DNA"/>
</dbReference>
<dbReference type="PROSITE" id="PS51257">
    <property type="entry name" value="PROKAR_LIPOPROTEIN"/>
    <property type="match status" value="1"/>
</dbReference>
<evidence type="ECO:0000256" key="10">
    <source>
        <dbReference type="PIRNR" id="PIRNR006268"/>
    </source>
</evidence>
<dbReference type="GO" id="GO:0016740">
    <property type="term" value="F:transferase activity"/>
    <property type="evidence" value="ECO:0007669"/>
    <property type="project" value="UniProtKB-UniRule"/>
</dbReference>
<dbReference type="InterPro" id="IPR003374">
    <property type="entry name" value="ApbE-like_sf"/>
</dbReference>
<evidence type="ECO:0000256" key="8">
    <source>
        <dbReference type="ARBA" id="ARBA00031306"/>
    </source>
</evidence>
<dbReference type="GO" id="GO:0046872">
    <property type="term" value="F:metal ion binding"/>
    <property type="evidence" value="ECO:0007669"/>
    <property type="project" value="UniProtKB-UniRule"/>
</dbReference>
<evidence type="ECO:0000256" key="1">
    <source>
        <dbReference type="ARBA" id="ARBA00011955"/>
    </source>
</evidence>
<dbReference type="Pfam" id="PF02424">
    <property type="entry name" value="ApbE"/>
    <property type="match status" value="1"/>
</dbReference>
<evidence type="ECO:0000256" key="12">
    <source>
        <dbReference type="RuleBase" id="RU363002"/>
    </source>
</evidence>
<reference evidence="13" key="1">
    <citation type="submission" date="2021-10" db="EMBL/GenBank/DDBJ databases">
        <title>Anaerobic single-cell dispensing facilitates the cultivation of human gut bacteria.</title>
        <authorList>
            <person name="Afrizal A."/>
        </authorList>
    </citation>
    <scope>NUCLEOTIDE SEQUENCE</scope>
    <source>
        <strain evidence="13">CLA-AA-H204</strain>
    </source>
</reference>
<proteinExistence type="inferred from homology"/>
<evidence type="ECO:0000256" key="9">
    <source>
        <dbReference type="ARBA" id="ARBA00048540"/>
    </source>
</evidence>
<dbReference type="GO" id="GO:0005886">
    <property type="term" value="C:plasma membrane"/>
    <property type="evidence" value="ECO:0007669"/>
    <property type="project" value="UniProtKB-SubCell"/>
</dbReference>
<dbReference type="Gene3D" id="3.10.520.10">
    <property type="entry name" value="ApbE-like domains"/>
    <property type="match status" value="1"/>
</dbReference>
<dbReference type="InterPro" id="IPR024932">
    <property type="entry name" value="ApbE"/>
</dbReference>
<dbReference type="EC" id="2.7.1.180" evidence="1 10"/>
<evidence type="ECO:0000256" key="5">
    <source>
        <dbReference type="ARBA" id="ARBA00022723"/>
    </source>
</evidence>
<evidence type="ECO:0000256" key="4">
    <source>
        <dbReference type="ARBA" id="ARBA00022679"/>
    </source>
</evidence>
<feature type="binding site" evidence="11">
    <location>
        <position position="293"/>
    </location>
    <ligand>
        <name>Mg(2+)</name>
        <dbReference type="ChEBI" id="CHEBI:18420"/>
    </ligand>
</feature>
<gene>
    <name evidence="13" type="ORF">LKD47_01725</name>
</gene>
<dbReference type="RefSeq" id="WP_227709504.1">
    <property type="nucleotide sequence ID" value="NZ_JAJEQW010000001.1"/>
</dbReference>
<keyword evidence="12" id="KW-1003">Cell membrane</keyword>
<feature type="binding site" evidence="11">
    <location>
        <position position="297"/>
    </location>
    <ligand>
        <name>Mg(2+)</name>
        <dbReference type="ChEBI" id="CHEBI:18420"/>
    </ligand>
</feature>
<evidence type="ECO:0000256" key="6">
    <source>
        <dbReference type="ARBA" id="ARBA00022827"/>
    </source>
</evidence>
<keyword evidence="5 10" id="KW-0479">Metal-binding</keyword>
<comment type="caution">
    <text evidence="13">The sequence shown here is derived from an EMBL/GenBank/DDBJ whole genome shotgun (WGS) entry which is preliminary data.</text>
</comment>
<feature type="binding site" evidence="11">
    <location>
        <position position="179"/>
    </location>
    <ligand>
        <name>Mg(2+)</name>
        <dbReference type="ChEBI" id="CHEBI:18420"/>
    </ligand>
</feature>
<sequence>MMKTKKTIFSYKLTCSLLAFFLFFCSFSFVGCGRSKEPVSKSDFYFNTVITITLYGEENASYIDDCFKLASHYENLFSNTIADSDISKINNAGGTPVTVDDDTIELLQKGIYYGDLSLGQFDITIGKLSSLWDFPNNSGTVPSESDIEATLSTIDYHAIVIDGNEVSLSNPDAMIDLGGIAKGYIADKMKDYLNEKDITSGMINLGGNVLTLGDKPDGSNYNIGIQKPFSDDGTAIASVEVSDETVVSSGVYERYFYVGDNFYHHILNPKTGYPYDNNLLGVTIICPKSVDGDGLSTTCFALGLEDGMKLIESLDDTEAIFITDDYELHTTSGIGSNIPFHEM</sequence>
<keyword evidence="12" id="KW-0472">Membrane</keyword>
<dbReference type="PIRSF" id="PIRSF006268">
    <property type="entry name" value="ApbE"/>
    <property type="match status" value="1"/>
</dbReference>
<dbReference type="PANTHER" id="PTHR30040">
    <property type="entry name" value="THIAMINE BIOSYNTHESIS LIPOPROTEIN APBE"/>
    <property type="match status" value="1"/>
</dbReference>
<dbReference type="PANTHER" id="PTHR30040:SF2">
    <property type="entry name" value="FAD:PROTEIN FMN TRANSFERASE"/>
    <property type="match status" value="1"/>
</dbReference>